<dbReference type="Proteomes" id="UP000309133">
    <property type="component" value="Unassembled WGS sequence"/>
</dbReference>
<comment type="caution">
    <text evidence="1">The sequence shown here is derived from an EMBL/GenBank/DDBJ whole genome shotgun (WGS) entry which is preliminary data.</text>
</comment>
<proteinExistence type="predicted"/>
<evidence type="ECO:0000313" key="2">
    <source>
        <dbReference type="Proteomes" id="UP000309133"/>
    </source>
</evidence>
<gene>
    <name evidence="1" type="ORF">E6C64_15930</name>
</gene>
<sequence length="101" mass="10860">MGRIFGRLEIVAVSSTTWHVSQCGMDDELVTSIGAVTALGSPPTGDLFEVIAFARPLDRWYRSSFSTAVADLLSAQPVELLAPAPVENLNPAPERHLRLVG</sequence>
<protein>
    <submittedName>
        <fullName evidence="1">Uncharacterized protein</fullName>
    </submittedName>
</protein>
<name>A0A4S4FJ41_9MICO</name>
<dbReference type="RefSeq" id="WP_136428561.1">
    <property type="nucleotide sequence ID" value="NZ_SSSM01000005.1"/>
</dbReference>
<evidence type="ECO:0000313" key="1">
    <source>
        <dbReference type="EMBL" id="THG30121.1"/>
    </source>
</evidence>
<dbReference type="AlphaFoldDB" id="A0A4S4FJ41"/>
<reference evidence="1 2" key="1">
    <citation type="submission" date="2019-04" db="EMBL/GenBank/DDBJ databases">
        <authorList>
            <person name="Jiang L."/>
        </authorList>
    </citation>
    <scope>NUCLEOTIDE SEQUENCE [LARGE SCALE GENOMIC DNA]</scope>
    <source>
        <strain evidence="1 2">YIM 131853</strain>
    </source>
</reference>
<keyword evidence="2" id="KW-1185">Reference proteome</keyword>
<dbReference type="EMBL" id="SSSM01000005">
    <property type="protein sequence ID" value="THG30121.1"/>
    <property type="molecule type" value="Genomic_DNA"/>
</dbReference>
<accession>A0A4S4FJ41</accession>
<organism evidence="1 2">
    <name type="scientific">Naasia lichenicola</name>
    <dbReference type="NCBI Taxonomy" id="2565933"/>
    <lineage>
        <taxon>Bacteria</taxon>
        <taxon>Bacillati</taxon>
        <taxon>Actinomycetota</taxon>
        <taxon>Actinomycetes</taxon>
        <taxon>Micrococcales</taxon>
        <taxon>Microbacteriaceae</taxon>
        <taxon>Naasia</taxon>
    </lineage>
</organism>